<evidence type="ECO:0000313" key="1">
    <source>
        <dbReference type="EMBL" id="GAQ88472.1"/>
    </source>
</evidence>
<sequence>MAPCDDVDELKCTGVDKTLDLKGIKSCSQVTVGCYKFPIACGKLTLDGGSCPKCSVTATGIKLECKDYSCSSDNPKTYSGGFCGDPHFSAPGGIYFDWHGVRDEVFSIISDTDFQLNARFVGERDNTEDVEHGTWIEEIAMGFKDESGATHFVSIGIDQEKEFEAADVFFFTFDGEDIPVGSGTAEYTWASPDGRATITREPHMRAQARIKIDGLFEATFNPRVESRIQLDPLGKYLDMNMESITLSRHAHGVLGQMFRPDAVERRNAVTANATGHDFLVEGKTDYYRVSSLTSADSDFNQFNLAAGVTLRNVNMIEDGAKASRKMLTSAELSAADDASVTVSARCSQETGSLVCF</sequence>
<reference evidence="1 2" key="1">
    <citation type="journal article" date="2014" name="Nat. Commun.">
        <title>Klebsormidium flaccidum genome reveals primary factors for plant terrestrial adaptation.</title>
        <authorList>
            <person name="Hori K."/>
            <person name="Maruyama F."/>
            <person name="Fujisawa T."/>
            <person name="Togashi T."/>
            <person name="Yamamoto N."/>
            <person name="Seo M."/>
            <person name="Sato S."/>
            <person name="Yamada T."/>
            <person name="Mori H."/>
            <person name="Tajima N."/>
            <person name="Moriyama T."/>
            <person name="Ikeuchi M."/>
            <person name="Watanabe M."/>
            <person name="Wada H."/>
            <person name="Kobayashi K."/>
            <person name="Saito M."/>
            <person name="Masuda T."/>
            <person name="Sasaki-Sekimoto Y."/>
            <person name="Mashiguchi K."/>
            <person name="Awai K."/>
            <person name="Shimojima M."/>
            <person name="Masuda S."/>
            <person name="Iwai M."/>
            <person name="Nobusawa T."/>
            <person name="Narise T."/>
            <person name="Kondo S."/>
            <person name="Saito H."/>
            <person name="Sato R."/>
            <person name="Murakawa M."/>
            <person name="Ihara Y."/>
            <person name="Oshima-Yamada Y."/>
            <person name="Ohtaka K."/>
            <person name="Satoh M."/>
            <person name="Sonobe K."/>
            <person name="Ishii M."/>
            <person name="Ohtani R."/>
            <person name="Kanamori-Sato M."/>
            <person name="Honoki R."/>
            <person name="Miyazaki D."/>
            <person name="Mochizuki H."/>
            <person name="Umetsu J."/>
            <person name="Higashi K."/>
            <person name="Shibata D."/>
            <person name="Kamiya Y."/>
            <person name="Sato N."/>
            <person name="Nakamura Y."/>
            <person name="Tabata S."/>
            <person name="Ida S."/>
            <person name="Kurokawa K."/>
            <person name="Ohta H."/>
        </authorList>
    </citation>
    <scope>NUCLEOTIDE SEQUENCE [LARGE SCALE GENOMIC DNA]</scope>
    <source>
        <strain evidence="1 2">NIES-2285</strain>
    </source>
</reference>
<dbReference type="AlphaFoldDB" id="A0A1Y1IEQ9"/>
<dbReference type="PANTHER" id="PTHR31656">
    <property type="entry name" value="ROOT CAP DOMAIN-CONTAINING PROTEIN"/>
    <property type="match status" value="1"/>
</dbReference>
<keyword evidence="2" id="KW-1185">Reference proteome</keyword>
<accession>A0A1Y1IEQ9</accession>
<protein>
    <submittedName>
        <fullName evidence="1">Putative root cap family protein</fullName>
    </submittedName>
</protein>
<name>A0A1Y1IEQ9_KLENI</name>
<dbReference type="OMA" id="IERTSDM"/>
<organism evidence="1 2">
    <name type="scientific">Klebsormidium nitens</name>
    <name type="common">Green alga</name>
    <name type="synonym">Ulothrix nitens</name>
    <dbReference type="NCBI Taxonomy" id="105231"/>
    <lineage>
        <taxon>Eukaryota</taxon>
        <taxon>Viridiplantae</taxon>
        <taxon>Streptophyta</taxon>
        <taxon>Klebsormidiophyceae</taxon>
        <taxon>Klebsormidiales</taxon>
        <taxon>Klebsormidiaceae</taxon>
        <taxon>Klebsormidium</taxon>
    </lineage>
</organism>
<dbReference type="Proteomes" id="UP000054558">
    <property type="component" value="Unassembled WGS sequence"/>
</dbReference>
<evidence type="ECO:0000313" key="2">
    <source>
        <dbReference type="Proteomes" id="UP000054558"/>
    </source>
</evidence>
<gene>
    <name evidence="1" type="ORF">KFL_004310100</name>
</gene>
<dbReference type="OrthoDB" id="2012063at2759"/>
<dbReference type="EMBL" id="DF237380">
    <property type="protein sequence ID" value="GAQ88472.1"/>
    <property type="molecule type" value="Genomic_DNA"/>
</dbReference>
<proteinExistence type="predicted"/>